<dbReference type="PANTHER" id="PTHR24322">
    <property type="entry name" value="PKSB"/>
    <property type="match status" value="1"/>
</dbReference>
<keyword evidence="3" id="KW-1133">Transmembrane helix</keyword>
<comment type="similarity">
    <text evidence="1">Belongs to the short-chain dehydrogenases/reductases (SDR) family.</text>
</comment>
<evidence type="ECO:0000313" key="4">
    <source>
        <dbReference type="EMBL" id="ODV95645.1"/>
    </source>
</evidence>
<dbReference type="OrthoDB" id="5840532at2759"/>
<keyword evidence="5" id="KW-1185">Reference proteome</keyword>
<sequence>MNKYDAVVVSDYISIDLVISVLLKTYFNPLYTWFFNLIFYFITRQELIIFLWLPIIIDVIYLILNLNDYFKLKLFGSCKLEKNDNILITGGSRGLGFKIVQNLVKTKLYQNLIILDIKNLNFEPEYMVKNNIHYYYCNLNNVDEVSQLVDKILIKYQEINLLINNAGIKEDSGTGFLNLKLNKFDELINTNLKSHFIILQKIISNSIKNNTKLYVLTISSILAFISPSNLSIYSSTKSSLLLLIESLFYEFYYKENLKFLVILPGQLDTPMFKNKIRKNSFKKQFLSPIIESNKLSLKIIQLLEQGNTGWYFYPFYCNFIPLLKMLPLTIYHFLRLFSEMDKEIFE</sequence>
<name>A0A1E4TV50_PACTA</name>
<protein>
    <submittedName>
        <fullName evidence="4">Uncharacterized protein</fullName>
    </submittedName>
</protein>
<dbReference type="InterPro" id="IPR002347">
    <property type="entry name" value="SDR_fam"/>
</dbReference>
<accession>A0A1E4TV50</accession>
<feature type="transmembrane region" description="Helical" evidence="3">
    <location>
        <begin position="311"/>
        <end position="334"/>
    </location>
</feature>
<dbReference type="STRING" id="669874.A0A1E4TV50"/>
<gene>
    <name evidence="4" type="ORF">PACTADRAFT_3335</name>
</gene>
<dbReference type="EMBL" id="KV454014">
    <property type="protein sequence ID" value="ODV95645.1"/>
    <property type="molecule type" value="Genomic_DNA"/>
</dbReference>
<dbReference type="InterPro" id="IPR036291">
    <property type="entry name" value="NAD(P)-bd_dom_sf"/>
</dbReference>
<dbReference type="GO" id="GO:0016616">
    <property type="term" value="F:oxidoreductase activity, acting on the CH-OH group of donors, NAD or NADP as acceptor"/>
    <property type="evidence" value="ECO:0007669"/>
    <property type="project" value="TreeGrafter"/>
</dbReference>
<proteinExistence type="inferred from homology"/>
<dbReference type="Pfam" id="PF00106">
    <property type="entry name" value="adh_short"/>
    <property type="match status" value="1"/>
</dbReference>
<dbReference type="Proteomes" id="UP000094236">
    <property type="component" value="Unassembled WGS sequence"/>
</dbReference>
<evidence type="ECO:0000256" key="2">
    <source>
        <dbReference type="ARBA" id="ARBA00023002"/>
    </source>
</evidence>
<keyword evidence="3" id="KW-0812">Transmembrane</keyword>
<evidence type="ECO:0000313" key="5">
    <source>
        <dbReference type="Proteomes" id="UP000094236"/>
    </source>
</evidence>
<evidence type="ECO:0000256" key="3">
    <source>
        <dbReference type="SAM" id="Phobius"/>
    </source>
</evidence>
<dbReference type="SUPFAM" id="SSF51735">
    <property type="entry name" value="NAD(P)-binding Rossmann-fold domains"/>
    <property type="match status" value="1"/>
</dbReference>
<feature type="transmembrane region" description="Helical" evidence="3">
    <location>
        <begin position="47"/>
        <end position="64"/>
    </location>
</feature>
<organism evidence="4 5">
    <name type="scientific">Pachysolen tannophilus NRRL Y-2460</name>
    <dbReference type="NCBI Taxonomy" id="669874"/>
    <lineage>
        <taxon>Eukaryota</taxon>
        <taxon>Fungi</taxon>
        <taxon>Dikarya</taxon>
        <taxon>Ascomycota</taxon>
        <taxon>Saccharomycotina</taxon>
        <taxon>Pichiomycetes</taxon>
        <taxon>Pachysolenaceae</taxon>
        <taxon>Pachysolen</taxon>
    </lineage>
</organism>
<dbReference type="PRINTS" id="PR00081">
    <property type="entry name" value="GDHRDH"/>
</dbReference>
<dbReference type="PANTHER" id="PTHR24322:SF736">
    <property type="entry name" value="RETINOL DEHYDROGENASE 10"/>
    <property type="match status" value="1"/>
</dbReference>
<keyword evidence="3" id="KW-0472">Membrane</keyword>
<reference evidence="5" key="1">
    <citation type="submission" date="2016-05" db="EMBL/GenBank/DDBJ databases">
        <title>Comparative genomics of biotechnologically important yeasts.</title>
        <authorList>
            <consortium name="DOE Joint Genome Institute"/>
            <person name="Riley R."/>
            <person name="Haridas S."/>
            <person name="Wolfe K.H."/>
            <person name="Lopes M.R."/>
            <person name="Hittinger C.T."/>
            <person name="Goker M."/>
            <person name="Salamov A."/>
            <person name="Wisecaver J."/>
            <person name="Long T.M."/>
            <person name="Aerts A.L."/>
            <person name="Barry K."/>
            <person name="Choi C."/>
            <person name="Clum A."/>
            <person name="Coughlan A.Y."/>
            <person name="Deshpande S."/>
            <person name="Douglass A.P."/>
            <person name="Hanson S.J."/>
            <person name="Klenk H.-P."/>
            <person name="Labutti K."/>
            <person name="Lapidus A."/>
            <person name="Lindquist E."/>
            <person name="Lipzen A."/>
            <person name="Meier-Kolthoff J.P."/>
            <person name="Ohm R.A."/>
            <person name="Otillar R.P."/>
            <person name="Pangilinan J."/>
            <person name="Peng Y."/>
            <person name="Rokas A."/>
            <person name="Rosa C.A."/>
            <person name="Scheuner C."/>
            <person name="Sibirny A.A."/>
            <person name="Slot J.C."/>
            <person name="Stielow J.B."/>
            <person name="Sun H."/>
            <person name="Kurtzman C.P."/>
            <person name="Blackwell M."/>
            <person name="Grigoriev I.V."/>
            <person name="Jeffries T.W."/>
        </authorList>
    </citation>
    <scope>NUCLEOTIDE SEQUENCE [LARGE SCALE GENOMIC DNA]</scope>
    <source>
        <strain evidence="5">NRRL Y-2460</strain>
    </source>
</reference>
<dbReference type="AlphaFoldDB" id="A0A1E4TV50"/>
<evidence type="ECO:0000256" key="1">
    <source>
        <dbReference type="ARBA" id="ARBA00006484"/>
    </source>
</evidence>
<feature type="transmembrane region" description="Helical" evidence="3">
    <location>
        <begin position="213"/>
        <end position="233"/>
    </location>
</feature>
<dbReference type="Gene3D" id="3.40.50.720">
    <property type="entry name" value="NAD(P)-binding Rossmann-like Domain"/>
    <property type="match status" value="1"/>
</dbReference>
<keyword evidence="2" id="KW-0560">Oxidoreductase</keyword>